<dbReference type="Gene3D" id="3.30.2140.10">
    <property type="entry name" value="Arylamine N-acetyltransferase"/>
    <property type="match status" value="1"/>
</dbReference>
<comment type="caution">
    <text evidence="1">The sequence shown here is derived from an EMBL/GenBank/DDBJ whole genome shotgun (WGS) entry which is preliminary data.</text>
</comment>
<dbReference type="RefSeq" id="WP_000076717.1">
    <property type="nucleotide sequence ID" value="NZ_CP099450.1"/>
</dbReference>
<name>A0AAP4CN38_9BACI</name>
<evidence type="ECO:0000313" key="2">
    <source>
        <dbReference type="Proteomes" id="UP001174229"/>
    </source>
</evidence>
<sequence>MSQEKLVNKFLSFLGTTNQPTSLKFLNELIKAHQEKIKWETLTKIIDWEKGKKREQSLTSSELNYWITERFCIDKEIYERAIEVFNKKSLNSKSVTPEIE</sequence>
<dbReference type="EMBL" id="JAPNPE010000004">
    <property type="protein sequence ID" value="MDK7392161.1"/>
    <property type="molecule type" value="Genomic_DNA"/>
</dbReference>
<proteinExistence type="predicted"/>
<protein>
    <submittedName>
        <fullName evidence="1">Uncharacterized protein</fullName>
    </submittedName>
</protein>
<organism evidence="1 2">
    <name type="scientific">Bacillus pacificus</name>
    <dbReference type="NCBI Taxonomy" id="2026187"/>
    <lineage>
        <taxon>Bacteria</taxon>
        <taxon>Bacillati</taxon>
        <taxon>Bacillota</taxon>
        <taxon>Bacilli</taxon>
        <taxon>Bacillales</taxon>
        <taxon>Bacillaceae</taxon>
        <taxon>Bacillus</taxon>
        <taxon>Bacillus cereus group</taxon>
    </lineage>
</organism>
<evidence type="ECO:0000313" key="1">
    <source>
        <dbReference type="EMBL" id="MDK7392161.1"/>
    </source>
</evidence>
<dbReference type="AlphaFoldDB" id="A0AAP4CN38"/>
<gene>
    <name evidence="1" type="ORF">OWO78_11985</name>
</gene>
<dbReference type="Proteomes" id="UP001174229">
    <property type="component" value="Unassembled WGS sequence"/>
</dbReference>
<reference evidence="1" key="1">
    <citation type="submission" date="2022-11" db="EMBL/GenBank/DDBJ databases">
        <title>WGS-based characterization of Bacillus cereus isolated from food &amp; feed additives.</title>
        <authorList>
            <person name="Bogaerts B."/>
            <person name="Fraiture M.-A."/>
            <person name="Roosens N.H.C."/>
            <person name="De Keersmaecker S.C.J."/>
            <person name="Vanneste K."/>
        </authorList>
    </citation>
    <scope>NUCLEOTIDE SEQUENCE</scope>
    <source>
        <strain evidence="1">74.2</strain>
    </source>
</reference>
<accession>A0AAP4CN38</accession>